<feature type="region of interest" description="Disordered" evidence="6">
    <location>
        <begin position="1"/>
        <end position="28"/>
    </location>
</feature>
<evidence type="ECO:0000256" key="4">
    <source>
        <dbReference type="ARBA" id="ARBA00023180"/>
    </source>
</evidence>
<feature type="compositionally biased region" description="Pro residues" evidence="6">
    <location>
        <begin position="9"/>
        <end position="18"/>
    </location>
</feature>
<evidence type="ECO:0000313" key="9">
    <source>
        <dbReference type="Proteomes" id="UP000734854"/>
    </source>
</evidence>
<keyword evidence="9" id="KW-1185">Reference proteome</keyword>
<proteinExistence type="inferred from homology"/>
<dbReference type="GO" id="GO:0042546">
    <property type="term" value="P:cell wall biogenesis"/>
    <property type="evidence" value="ECO:0007669"/>
    <property type="project" value="InterPro"/>
</dbReference>
<evidence type="ECO:0000256" key="1">
    <source>
        <dbReference type="ARBA" id="ARBA00010481"/>
    </source>
</evidence>
<evidence type="ECO:0000256" key="3">
    <source>
        <dbReference type="ARBA" id="ARBA00022679"/>
    </source>
</evidence>
<dbReference type="GO" id="GO:0005794">
    <property type="term" value="C:Golgi apparatus"/>
    <property type="evidence" value="ECO:0007669"/>
    <property type="project" value="TreeGrafter"/>
</dbReference>
<protein>
    <recommendedName>
        <fullName evidence="10">Fucosyltransferase</fullName>
    </recommendedName>
</protein>
<name>A0A8J5LIB5_ZINOF</name>
<comment type="similarity">
    <text evidence="1">Belongs to the glycosyltransferase 37 family.</text>
</comment>
<dbReference type="InterPro" id="IPR004938">
    <property type="entry name" value="XG_FTase"/>
</dbReference>
<accession>A0A8J5LIB5</accession>
<dbReference type="Proteomes" id="UP000734854">
    <property type="component" value="Unassembled WGS sequence"/>
</dbReference>
<keyword evidence="7" id="KW-0812">Transmembrane</keyword>
<evidence type="ECO:0000256" key="6">
    <source>
        <dbReference type="SAM" id="MobiDB-lite"/>
    </source>
</evidence>
<gene>
    <name evidence="8" type="ORF">ZIOFF_026992</name>
</gene>
<feature type="compositionally biased region" description="Basic and acidic residues" evidence="6">
    <location>
        <begin position="19"/>
        <end position="28"/>
    </location>
</feature>
<evidence type="ECO:0000256" key="5">
    <source>
        <dbReference type="ARBA" id="ARBA00023316"/>
    </source>
</evidence>
<evidence type="ECO:0000256" key="2">
    <source>
        <dbReference type="ARBA" id="ARBA00022676"/>
    </source>
</evidence>
<dbReference type="GO" id="GO:0016020">
    <property type="term" value="C:membrane"/>
    <property type="evidence" value="ECO:0007669"/>
    <property type="project" value="InterPro"/>
</dbReference>
<dbReference type="AlphaFoldDB" id="A0A8J5LIB5"/>
<dbReference type="PANTHER" id="PTHR31889">
    <property type="entry name" value="FUCOSYLTRANSFERASE 2-RELATED"/>
    <property type="match status" value="1"/>
</dbReference>
<organism evidence="8 9">
    <name type="scientific">Zingiber officinale</name>
    <name type="common">Ginger</name>
    <name type="synonym">Amomum zingiber</name>
    <dbReference type="NCBI Taxonomy" id="94328"/>
    <lineage>
        <taxon>Eukaryota</taxon>
        <taxon>Viridiplantae</taxon>
        <taxon>Streptophyta</taxon>
        <taxon>Embryophyta</taxon>
        <taxon>Tracheophyta</taxon>
        <taxon>Spermatophyta</taxon>
        <taxon>Magnoliopsida</taxon>
        <taxon>Liliopsida</taxon>
        <taxon>Zingiberales</taxon>
        <taxon>Zingiberaceae</taxon>
        <taxon>Zingiber</taxon>
    </lineage>
</organism>
<keyword evidence="5" id="KW-0961">Cell wall biogenesis/degradation</keyword>
<dbReference type="GO" id="GO:0071555">
    <property type="term" value="P:cell wall organization"/>
    <property type="evidence" value="ECO:0007669"/>
    <property type="project" value="UniProtKB-KW"/>
</dbReference>
<keyword evidence="4" id="KW-0325">Glycoprotein</keyword>
<keyword evidence="2" id="KW-0328">Glycosyltransferase</keyword>
<evidence type="ECO:0008006" key="10">
    <source>
        <dbReference type="Google" id="ProtNLM"/>
    </source>
</evidence>
<dbReference type="Pfam" id="PF03254">
    <property type="entry name" value="XG_FTase"/>
    <property type="match status" value="2"/>
</dbReference>
<keyword evidence="7" id="KW-1133">Transmembrane helix</keyword>
<dbReference type="EMBL" id="JACMSC010000007">
    <property type="protein sequence ID" value="KAG6516527.1"/>
    <property type="molecule type" value="Genomic_DNA"/>
</dbReference>
<feature type="transmembrane region" description="Helical" evidence="7">
    <location>
        <begin position="41"/>
        <end position="59"/>
    </location>
</feature>
<sequence>MEMANQTEAPPPRQPHPPSEAKKEGRDGWKASNWFGGAKPLPVFALFALVLLLTVLSGVHRVSFLDRFLAPPPEAEQKGSVDESLGGLLSLAFDEASCRSRFESAKLLKPLNHTPSPYLSEKLRSYEALHRKCGPNTELYRESIRQLNSNRSGGGPTECNYVVWLPQHGLGNRMISITSAFLYALLNDKVLLLFFPDYMNGLFCEPFPNTTWLLPSDFPIMHVTSIFDKDPNRYGNLLRDKILSNDMNITNASIPLPAYLYLHLVHNNNDYNRMFYCEDGQLLLRQFPWLLLRSNQYFVPALFLIPMFEQELGLLFPERTTVFHLLGRYLFHPSNAVWGYVTRYYQAYLANAEEILGVQIRTFAEVDLDKHSSYIMNCAISKNLLPSLDTKDAAVLSDTIRVKPKAVLVTSLKSEYFERIRDTYYRNATATGEVIGVYQPSHEEKQFTEKLDHNVKALAEIYLLSLSDSLITSQYSTFGSPQRFSRGQYPRTPPLLLPPSPTAGSHLCSSIAGGQPSITQPSPHLLHLFHGRHSMPRASPHAALDDTDTLPLLSSPSSSRVRSYEALHRKCGPNTKLYRESIRQLNSNRSGGGPRECNYMVWLPQHGLGNKMISITSAFLYALLNDKVLLLFFPDYMNDLFCEPFPNTTWLLPSGFPITHVTSIFDKDPNRYGNLLRDKILSNDMNITNASIPLLAYLYLHLVHNNNDYDRMFYCEDGQLLLRQFPWLLLRSNQYFVPALFLIPMFEQELGLLFPERTTVFHLLGRYLFHPSNAVWGYVTRCYQAYLANAEEILGVQIWTFAEVDLDKHSSYKMNCAISKNLLPSLDTKDAAALSDTIRVKPKAVLVTSLKSEYFERIRDMYYRNAMATGEVFDIYQPSHEEKQFTEKLDHNVKALAEIYLLSLSDSLITSQYSTFGYVAQGLGGIRPWLLVRPDDENLCLQSSTMEPCFHFPPSFECKSRRELDLGSVVPYLRHCEDEAGGIKLFY</sequence>
<reference evidence="8 9" key="1">
    <citation type="submission" date="2020-08" db="EMBL/GenBank/DDBJ databases">
        <title>Plant Genome Project.</title>
        <authorList>
            <person name="Zhang R.-G."/>
        </authorList>
    </citation>
    <scope>NUCLEOTIDE SEQUENCE [LARGE SCALE GENOMIC DNA]</scope>
    <source>
        <tissue evidence="8">Rhizome</tissue>
    </source>
</reference>
<evidence type="ECO:0000256" key="7">
    <source>
        <dbReference type="SAM" id="Phobius"/>
    </source>
</evidence>
<dbReference type="GO" id="GO:0009969">
    <property type="term" value="P:xyloglucan biosynthetic process"/>
    <property type="evidence" value="ECO:0007669"/>
    <property type="project" value="TreeGrafter"/>
</dbReference>
<dbReference type="PANTHER" id="PTHR31889:SF2">
    <property type="entry name" value="FUCOSYLTRANSFERASE 3"/>
    <property type="match status" value="1"/>
</dbReference>
<dbReference type="GO" id="GO:0008107">
    <property type="term" value="F:galactoside 2-alpha-L-fucosyltransferase activity"/>
    <property type="evidence" value="ECO:0007669"/>
    <property type="project" value="InterPro"/>
</dbReference>
<keyword evidence="7" id="KW-0472">Membrane</keyword>
<comment type="caution">
    <text evidence="8">The sequence shown here is derived from an EMBL/GenBank/DDBJ whole genome shotgun (WGS) entry which is preliminary data.</text>
</comment>
<evidence type="ECO:0000313" key="8">
    <source>
        <dbReference type="EMBL" id="KAG6516527.1"/>
    </source>
</evidence>
<keyword evidence="3" id="KW-0808">Transferase</keyword>